<dbReference type="PANTHER" id="PTHR39639">
    <property type="entry name" value="CHROMOSOME 16, WHOLE GENOME SHOTGUN SEQUENCE"/>
    <property type="match status" value="1"/>
</dbReference>
<evidence type="ECO:0000259" key="1">
    <source>
        <dbReference type="Pfam" id="PF03235"/>
    </source>
</evidence>
<protein>
    <submittedName>
        <fullName evidence="2">DUF262 domain-containing protein</fullName>
    </submittedName>
</protein>
<proteinExistence type="predicted"/>
<sequence>MKKFYRVDDSTSSVEYLIAIFGTLNLDPPYQREGDIWSRDKKRLFIDSLINGFDVPKFYFNRITRLADNDGSRLAYRYDVVDGKQRLQALYEFFAGEYALADDFKYFDDEDINLAGLSCSEIKSEHPGIYADLCRYRFDIIVFDGLAERRIDEFFIRLNEGVALNAQERRAAMSSALSAGVRDLAKSNCFAKRCLRRRARYKNDEIIAKYVLVVEMLEDENKILDTKKGRLDAMYKRAVDGVLDDKRISHLLGRVKDTLEVMDEVFQDEDRLLYSIGNAVIYFYAACEDPDSWGKPDVRDLLEGFEAARREVGQTDPSEWSGVTERFNWMLVDYNGRVQSINDGSAITYRARCINAFIRAAGNKEVFCQAMDDLEDELL</sequence>
<evidence type="ECO:0000313" key="3">
    <source>
        <dbReference type="Proteomes" id="UP000470010"/>
    </source>
</evidence>
<evidence type="ECO:0000313" key="2">
    <source>
        <dbReference type="EMBL" id="MRX79702.1"/>
    </source>
</evidence>
<keyword evidence="3" id="KW-1185">Reference proteome</keyword>
<dbReference type="InterPro" id="IPR004919">
    <property type="entry name" value="GmrSD_N"/>
</dbReference>
<dbReference type="Pfam" id="PF03235">
    <property type="entry name" value="GmrSD_N"/>
    <property type="match status" value="1"/>
</dbReference>
<reference evidence="3" key="1">
    <citation type="submission" date="2019-08" db="EMBL/GenBank/DDBJ databases">
        <title>Arthrobacter sp. nov., isolated from plateau pika and Tibetan wild ass.</title>
        <authorList>
            <person name="Ge Y."/>
        </authorList>
    </citation>
    <scope>NUCLEOTIDE SEQUENCE [LARGE SCALE GENOMIC DNA]</scope>
    <source>
        <strain evidence="3">HF-1365</strain>
    </source>
</reference>
<organism evidence="2 3">
    <name type="scientific">Enorma shizhengliae</name>
    <dbReference type="NCBI Taxonomy" id="2606615"/>
    <lineage>
        <taxon>Bacteria</taxon>
        <taxon>Bacillati</taxon>
        <taxon>Actinomycetota</taxon>
        <taxon>Coriobacteriia</taxon>
        <taxon>Coriobacteriales</taxon>
        <taxon>Coriobacteriaceae</taxon>
        <taxon>Enorma</taxon>
    </lineage>
</organism>
<dbReference type="Proteomes" id="UP000470010">
    <property type="component" value="Unassembled WGS sequence"/>
</dbReference>
<dbReference type="PANTHER" id="PTHR39639:SF1">
    <property type="entry name" value="DUF262 DOMAIN-CONTAINING PROTEIN"/>
    <property type="match status" value="1"/>
</dbReference>
<accession>A0A7K0G7S4</accession>
<dbReference type="RefSeq" id="WP_144687850.1">
    <property type="nucleotide sequence ID" value="NZ_VLLQ01000002.1"/>
</dbReference>
<dbReference type="EMBL" id="VTFZ01000002">
    <property type="protein sequence ID" value="MRX79702.1"/>
    <property type="molecule type" value="Genomic_DNA"/>
</dbReference>
<feature type="domain" description="GmrSD restriction endonucleases N-terminal" evidence="1">
    <location>
        <begin position="26"/>
        <end position="170"/>
    </location>
</feature>
<dbReference type="AlphaFoldDB" id="A0A7K0G7S4"/>
<comment type="caution">
    <text evidence="2">The sequence shown here is derived from an EMBL/GenBank/DDBJ whole genome shotgun (WGS) entry which is preliminary data.</text>
</comment>
<name>A0A7K0G7S4_9ACTN</name>
<gene>
    <name evidence="2" type="ORF">GJE22_03645</name>
</gene>